<evidence type="ECO:0000256" key="3">
    <source>
        <dbReference type="ARBA" id="ARBA00022475"/>
    </source>
</evidence>
<evidence type="ECO:0000256" key="6">
    <source>
        <dbReference type="ARBA" id="ARBA00023136"/>
    </source>
</evidence>
<gene>
    <name evidence="9" type="ORF">GCM10023195_80820</name>
</gene>
<comment type="similarity">
    <text evidence="7">Belongs to the binding-protein-dependent transport system permease family.</text>
</comment>
<dbReference type="Gene3D" id="1.10.3720.10">
    <property type="entry name" value="MetI-like"/>
    <property type="match status" value="1"/>
</dbReference>
<dbReference type="EMBL" id="BAABHJ010000040">
    <property type="protein sequence ID" value="GAA4618039.1"/>
    <property type="molecule type" value="Genomic_DNA"/>
</dbReference>
<dbReference type="InterPro" id="IPR000515">
    <property type="entry name" value="MetI-like"/>
</dbReference>
<organism evidence="9 10">
    <name type="scientific">Actinoallomurus liliacearum</name>
    <dbReference type="NCBI Taxonomy" id="1080073"/>
    <lineage>
        <taxon>Bacteria</taxon>
        <taxon>Bacillati</taxon>
        <taxon>Actinomycetota</taxon>
        <taxon>Actinomycetes</taxon>
        <taxon>Streptosporangiales</taxon>
        <taxon>Thermomonosporaceae</taxon>
        <taxon>Actinoallomurus</taxon>
    </lineage>
</organism>
<protein>
    <submittedName>
        <fullName evidence="9">ABC transporter permease</fullName>
    </submittedName>
</protein>
<dbReference type="CDD" id="cd06261">
    <property type="entry name" value="TM_PBP2"/>
    <property type="match status" value="1"/>
</dbReference>
<keyword evidence="5 7" id="KW-1133">Transmembrane helix</keyword>
<feature type="domain" description="ABC transmembrane type-1" evidence="8">
    <location>
        <begin position="95"/>
        <end position="305"/>
    </location>
</feature>
<name>A0ABP8U196_9ACTN</name>
<evidence type="ECO:0000313" key="9">
    <source>
        <dbReference type="EMBL" id="GAA4618039.1"/>
    </source>
</evidence>
<proteinExistence type="inferred from homology"/>
<evidence type="ECO:0000256" key="5">
    <source>
        <dbReference type="ARBA" id="ARBA00022989"/>
    </source>
</evidence>
<dbReference type="Pfam" id="PF19300">
    <property type="entry name" value="BPD_transp_1_N"/>
    <property type="match status" value="1"/>
</dbReference>
<comment type="subcellular location">
    <subcellularLocation>
        <location evidence="1 7">Cell membrane</location>
        <topology evidence="1 7">Multi-pass membrane protein</topology>
    </subcellularLocation>
</comment>
<dbReference type="PANTHER" id="PTHR43163">
    <property type="entry name" value="DIPEPTIDE TRANSPORT SYSTEM PERMEASE PROTEIN DPPB-RELATED"/>
    <property type="match status" value="1"/>
</dbReference>
<keyword evidence="6 7" id="KW-0472">Membrane</keyword>
<dbReference type="SUPFAM" id="SSF161098">
    <property type="entry name" value="MetI-like"/>
    <property type="match status" value="1"/>
</dbReference>
<dbReference type="InterPro" id="IPR035906">
    <property type="entry name" value="MetI-like_sf"/>
</dbReference>
<feature type="transmembrane region" description="Helical" evidence="7">
    <location>
        <begin position="286"/>
        <end position="312"/>
    </location>
</feature>
<comment type="caution">
    <text evidence="9">The sequence shown here is derived from an EMBL/GenBank/DDBJ whole genome shotgun (WGS) entry which is preliminary data.</text>
</comment>
<dbReference type="PROSITE" id="PS50928">
    <property type="entry name" value="ABC_TM1"/>
    <property type="match status" value="1"/>
</dbReference>
<keyword evidence="3" id="KW-1003">Cell membrane</keyword>
<evidence type="ECO:0000256" key="4">
    <source>
        <dbReference type="ARBA" id="ARBA00022692"/>
    </source>
</evidence>
<dbReference type="PANTHER" id="PTHR43163:SF6">
    <property type="entry name" value="DIPEPTIDE TRANSPORT SYSTEM PERMEASE PROTEIN DPPB-RELATED"/>
    <property type="match status" value="1"/>
</dbReference>
<dbReference type="Pfam" id="PF00528">
    <property type="entry name" value="BPD_transp_1"/>
    <property type="match status" value="1"/>
</dbReference>
<evidence type="ECO:0000256" key="7">
    <source>
        <dbReference type="RuleBase" id="RU363032"/>
    </source>
</evidence>
<sequence>MLRFIIRRLLFGILVLWLVTTTVFGLLHISPTPVEKMIAGPRASAATVALIRHNLGLDKPFLVQYWNFLKNTFTGDLGYSYVTQAKVSSIIADRLPATLWLVGGAAVLWFVGGVTTGVLSATRARSFLDRASTVFVLIGLSVPPFLMALLTLLLFFTKFGDWGIHLFQPGQYTSPLDDPQQFLQRMVLPWVALAFMLVATYTRLTRGSMMDVLGEDYIRTARAKGLSERRVIYRHGLRAALTPVITQFGVDLGALIGSTIVTEKVFGLQGIGQLVYNSIVKGDTPVILGVTLLTALFVVVANLIVDIGYSFLDPRVRVD</sequence>
<keyword evidence="4 7" id="KW-0812">Transmembrane</keyword>
<keyword evidence="2 7" id="KW-0813">Transport</keyword>
<feature type="transmembrane region" description="Helical" evidence="7">
    <location>
        <begin position="182"/>
        <end position="201"/>
    </location>
</feature>
<evidence type="ECO:0000256" key="2">
    <source>
        <dbReference type="ARBA" id="ARBA00022448"/>
    </source>
</evidence>
<reference evidence="10" key="1">
    <citation type="journal article" date="2019" name="Int. J. Syst. Evol. Microbiol.">
        <title>The Global Catalogue of Microorganisms (GCM) 10K type strain sequencing project: providing services to taxonomists for standard genome sequencing and annotation.</title>
        <authorList>
            <consortium name="The Broad Institute Genomics Platform"/>
            <consortium name="The Broad Institute Genome Sequencing Center for Infectious Disease"/>
            <person name="Wu L."/>
            <person name="Ma J."/>
        </authorList>
    </citation>
    <scope>NUCLEOTIDE SEQUENCE [LARGE SCALE GENOMIC DNA]</scope>
    <source>
        <strain evidence="10">JCM 17938</strain>
    </source>
</reference>
<evidence type="ECO:0000313" key="10">
    <source>
        <dbReference type="Proteomes" id="UP001500212"/>
    </source>
</evidence>
<evidence type="ECO:0000259" key="8">
    <source>
        <dbReference type="PROSITE" id="PS50928"/>
    </source>
</evidence>
<feature type="transmembrane region" description="Helical" evidence="7">
    <location>
        <begin position="134"/>
        <end position="156"/>
    </location>
</feature>
<accession>A0ABP8U196</accession>
<dbReference type="InterPro" id="IPR045621">
    <property type="entry name" value="BPD_transp_1_N"/>
</dbReference>
<keyword evidence="10" id="KW-1185">Reference proteome</keyword>
<feature type="transmembrane region" description="Helical" evidence="7">
    <location>
        <begin position="99"/>
        <end position="122"/>
    </location>
</feature>
<dbReference type="Proteomes" id="UP001500212">
    <property type="component" value="Unassembled WGS sequence"/>
</dbReference>
<evidence type="ECO:0000256" key="1">
    <source>
        <dbReference type="ARBA" id="ARBA00004651"/>
    </source>
</evidence>
<dbReference type="RefSeq" id="WP_345366253.1">
    <property type="nucleotide sequence ID" value="NZ_BAABHJ010000040.1"/>
</dbReference>